<dbReference type="GO" id="GO:0043571">
    <property type="term" value="P:maintenance of CRISPR repeat elements"/>
    <property type="evidence" value="ECO:0007669"/>
    <property type="project" value="UniProtKB-UniRule"/>
</dbReference>
<dbReference type="HAMAP" id="MF_01470">
    <property type="entry name" value="Cas1"/>
    <property type="match status" value="1"/>
</dbReference>
<sequence>MSWRTVVITGSAKLDFKMDYLVVRKQEGTNRIHLSEIGLLMVESTAISLTTALLSELVKHKVKVVFCDEKHNPQSELLPYYGSHDTSVKVKRQTNWEEEIKKSVWTEIVTEKIRDQRHHLEERGNTVQAEMLAQYIRELKFGDETNREGHAAKVYFNSLFGMDFTRSEDNPINAALNYGYGLLLSYFNREVVANGYITQLGLFHDNMFNQFNLASDLMEPFRIIVDRKVIGMTNETFEHSEKLELIFMMNDEVQIDGKWNTISNAIKIYCRSIFDALNENDISLIRFYKYEF</sequence>
<dbReference type="Proteomes" id="UP000295500">
    <property type="component" value="Unassembled WGS sequence"/>
</dbReference>
<evidence type="ECO:0000256" key="5">
    <source>
        <dbReference type="ARBA" id="ARBA00022842"/>
    </source>
</evidence>
<evidence type="ECO:0000256" key="10">
    <source>
        <dbReference type="HAMAP-Rule" id="MF_01470"/>
    </source>
</evidence>
<gene>
    <name evidence="10" type="primary">cas1</name>
    <name evidence="11" type="ORF">EV211_12435</name>
</gene>
<dbReference type="InterPro" id="IPR050646">
    <property type="entry name" value="Cas1"/>
</dbReference>
<keyword evidence="5 10" id="KW-0460">Magnesium</keyword>
<comment type="cofactor">
    <cofactor evidence="10">
        <name>Mg(2+)</name>
        <dbReference type="ChEBI" id="CHEBI:18420"/>
    </cofactor>
    <cofactor evidence="10">
        <name>Mn(2+)</name>
        <dbReference type="ChEBI" id="CHEBI:29035"/>
    </cofactor>
</comment>
<reference evidence="11 12" key="1">
    <citation type="submission" date="2019-03" db="EMBL/GenBank/DDBJ databases">
        <title>Genomic Encyclopedia of Type Strains, Phase IV (KMG-IV): sequencing the most valuable type-strain genomes for metagenomic binning, comparative biology and taxonomic classification.</title>
        <authorList>
            <person name="Goeker M."/>
        </authorList>
    </citation>
    <scope>NUCLEOTIDE SEQUENCE [LARGE SCALE GENOMIC DNA]</scope>
    <source>
        <strain evidence="11 12">DSM 28287</strain>
    </source>
</reference>
<accession>A0A4R6PZQ9</accession>
<evidence type="ECO:0000256" key="2">
    <source>
        <dbReference type="ARBA" id="ARBA00022723"/>
    </source>
</evidence>
<comment type="function">
    <text evidence="10">CRISPR (clustered regularly interspaced short palindromic repeat), is an adaptive immune system that provides protection against mobile genetic elements (viruses, transposable elements and conjugative plasmids). CRISPR clusters contain spacers, sequences complementary to antecedent mobile elements, and target invading nucleic acids. CRISPR clusters are transcribed and processed into CRISPR RNA (crRNA). Acts as a dsDNA endonuclease. Involved in the integration of spacer DNA into the CRISPR cassette.</text>
</comment>
<keyword evidence="2 10" id="KW-0479">Metal-binding</keyword>
<keyword evidence="8 10" id="KW-0464">Manganese</keyword>
<keyword evidence="4 10" id="KW-0378">Hydrolase</keyword>
<dbReference type="EMBL" id="SNXO01000024">
    <property type="protein sequence ID" value="TDP53017.1"/>
    <property type="molecule type" value="Genomic_DNA"/>
</dbReference>
<dbReference type="RefSeq" id="WP_133528759.1">
    <property type="nucleotide sequence ID" value="NZ_SNXO01000024.1"/>
</dbReference>
<evidence type="ECO:0000313" key="12">
    <source>
        <dbReference type="Proteomes" id="UP000295500"/>
    </source>
</evidence>
<evidence type="ECO:0000256" key="3">
    <source>
        <dbReference type="ARBA" id="ARBA00022759"/>
    </source>
</evidence>
<proteinExistence type="inferred from homology"/>
<dbReference type="OrthoDB" id="9803119at2"/>
<dbReference type="Gene3D" id="1.20.120.920">
    <property type="entry name" value="CRISPR-associated endonuclease Cas1, C-terminal domain"/>
    <property type="match status" value="1"/>
</dbReference>
<evidence type="ECO:0000313" key="11">
    <source>
        <dbReference type="EMBL" id="TDP53017.1"/>
    </source>
</evidence>
<dbReference type="PANTHER" id="PTHR34353:SF2">
    <property type="entry name" value="CRISPR-ASSOCIATED ENDONUCLEASE CAS1 1"/>
    <property type="match status" value="1"/>
</dbReference>
<dbReference type="GO" id="GO:0004520">
    <property type="term" value="F:DNA endonuclease activity"/>
    <property type="evidence" value="ECO:0007669"/>
    <property type="project" value="InterPro"/>
</dbReference>
<dbReference type="EC" id="3.1.-.-" evidence="10"/>
<evidence type="ECO:0000256" key="4">
    <source>
        <dbReference type="ARBA" id="ARBA00022801"/>
    </source>
</evidence>
<dbReference type="InterPro" id="IPR002729">
    <property type="entry name" value="CRISPR-assoc_Cas1"/>
</dbReference>
<evidence type="ECO:0000256" key="1">
    <source>
        <dbReference type="ARBA" id="ARBA00022722"/>
    </source>
</evidence>
<comment type="caution">
    <text evidence="11">The sequence shown here is derived from an EMBL/GenBank/DDBJ whole genome shotgun (WGS) entry which is preliminary data.</text>
</comment>
<keyword evidence="6 10" id="KW-0051">Antiviral defense</keyword>
<dbReference type="GO" id="GO:0051607">
    <property type="term" value="P:defense response to virus"/>
    <property type="evidence" value="ECO:0007669"/>
    <property type="project" value="UniProtKB-UniRule"/>
</dbReference>
<protein>
    <recommendedName>
        <fullName evidence="10">CRISPR-associated endonuclease Cas1</fullName>
        <ecNumber evidence="10">3.1.-.-</ecNumber>
    </recommendedName>
</protein>
<feature type="binding site" evidence="10">
    <location>
        <position position="219"/>
    </location>
    <ligand>
        <name>Mn(2+)</name>
        <dbReference type="ChEBI" id="CHEBI:29035"/>
    </ligand>
</feature>
<dbReference type="InterPro" id="IPR042211">
    <property type="entry name" value="CRISPR-assoc_Cas1_N"/>
</dbReference>
<dbReference type="Pfam" id="PF01867">
    <property type="entry name" value="Cas_Cas1"/>
    <property type="match status" value="1"/>
</dbReference>
<feature type="binding site" evidence="10">
    <location>
        <position position="148"/>
    </location>
    <ligand>
        <name>Mn(2+)</name>
        <dbReference type="ChEBI" id="CHEBI:29035"/>
    </ligand>
</feature>
<name>A0A4R6PZQ9_9FIRM</name>
<keyword evidence="12" id="KW-1185">Reference proteome</keyword>
<evidence type="ECO:0000256" key="8">
    <source>
        <dbReference type="ARBA" id="ARBA00023211"/>
    </source>
</evidence>
<dbReference type="GO" id="GO:0016787">
    <property type="term" value="F:hydrolase activity"/>
    <property type="evidence" value="ECO:0007669"/>
    <property type="project" value="UniProtKB-KW"/>
</dbReference>
<dbReference type="NCBIfam" id="TIGR00287">
    <property type="entry name" value="cas1"/>
    <property type="match status" value="1"/>
</dbReference>
<evidence type="ECO:0000256" key="9">
    <source>
        <dbReference type="ARBA" id="ARBA00038592"/>
    </source>
</evidence>
<dbReference type="GO" id="GO:0003677">
    <property type="term" value="F:DNA binding"/>
    <property type="evidence" value="ECO:0007669"/>
    <property type="project" value="UniProtKB-KW"/>
</dbReference>
<keyword evidence="7 10" id="KW-0238">DNA-binding</keyword>
<evidence type="ECO:0000256" key="7">
    <source>
        <dbReference type="ARBA" id="ARBA00023125"/>
    </source>
</evidence>
<comment type="similarity">
    <text evidence="10">Belongs to the CRISPR-associated endonuclease Cas1 family.</text>
</comment>
<keyword evidence="3 10" id="KW-0255">Endonuclease</keyword>
<dbReference type="InterPro" id="IPR042206">
    <property type="entry name" value="CRISPR-assoc_Cas1_C"/>
</dbReference>
<organism evidence="11 12">
    <name type="scientific">Aminicella lysinilytica</name>
    <dbReference type="NCBI Taxonomy" id="433323"/>
    <lineage>
        <taxon>Bacteria</taxon>
        <taxon>Bacillati</taxon>
        <taxon>Bacillota</taxon>
        <taxon>Clostridia</taxon>
        <taxon>Peptostreptococcales</taxon>
        <taxon>Anaerovoracaceae</taxon>
        <taxon>Aminicella</taxon>
    </lineage>
</organism>
<dbReference type="AlphaFoldDB" id="A0A4R6PZQ9"/>
<dbReference type="Gene3D" id="3.100.10.20">
    <property type="entry name" value="CRISPR-associated endonuclease Cas1, N-terminal domain"/>
    <property type="match status" value="1"/>
</dbReference>
<evidence type="ECO:0000256" key="6">
    <source>
        <dbReference type="ARBA" id="ARBA00023118"/>
    </source>
</evidence>
<dbReference type="PANTHER" id="PTHR34353">
    <property type="entry name" value="CRISPR-ASSOCIATED ENDONUCLEASE CAS1 1"/>
    <property type="match status" value="1"/>
</dbReference>
<dbReference type="GO" id="GO:0046872">
    <property type="term" value="F:metal ion binding"/>
    <property type="evidence" value="ECO:0007669"/>
    <property type="project" value="UniProtKB-UniRule"/>
</dbReference>
<keyword evidence="1 10" id="KW-0540">Nuclease</keyword>
<dbReference type="NCBIfam" id="TIGR03639">
    <property type="entry name" value="cas1_NMENI"/>
    <property type="match status" value="1"/>
</dbReference>
<comment type="subunit">
    <text evidence="9 10">Homodimer, forms a heterotetramer with a Cas2 homodimer.</text>
</comment>
<dbReference type="InterPro" id="IPR019855">
    <property type="entry name" value="CRISPR-assoc_Cas1_NMENI"/>
</dbReference>
<feature type="binding site" evidence="10">
    <location>
        <position position="204"/>
    </location>
    <ligand>
        <name>Mn(2+)</name>
        <dbReference type="ChEBI" id="CHEBI:29035"/>
    </ligand>
</feature>